<dbReference type="EMBL" id="BDEQ01000001">
    <property type="protein sequence ID" value="GAT97430.1"/>
    <property type="molecule type" value="Genomic_DNA"/>
</dbReference>
<dbReference type="Pfam" id="PF14845">
    <property type="entry name" value="Glycohydro_20b2"/>
    <property type="match status" value="1"/>
</dbReference>
<dbReference type="OMA" id="GHDVVMC"/>
<keyword evidence="5 6" id="KW-0326">Glycosidase</keyword>
<dbReference type="VEuPathDB" id="AmoebaDB:KM1_199570"/>
<dbReference type="InterPro" id="IPR029018">
    <property type="entry name" value="Hex-like_dom2"/>
</dbReference>
<protein>
    <recommendedName>
        <fullName evidence="6">Beta-hexosaminidase</fullName>
        <ecNumber evidence="6">3.2.1.52</ecNumber>
    </recommendedName>
</protein>
<dbReference type="PRINTS" id="PR00738">
    <property type="entry name" value="GLHYDRLASE20"/>
</dbReference>
<keyword evidence="3 6" id="KW-0378">Hydrolase</keyword>
<sequence length="565" mass="64372">MIVLLLLISYCFAGNGVNVKNQLLLMPYPTTVNAQFGSNDCVEATSNIKMVLSNNCQNDPNCLSFMTFNFNHTITYPLQRQRNLEDFRVSIFAPIDIEEMKGNVVYSANTVNIELTGNNIEEIYPPLKIGIDESYSLDVTKEGIKISATTVYGARLGLETLIQMLRPYQGKYIIKHIPIMIEDKPRLQWRGLMIDVARNSFSRSAFVKIINAMAAIKANVLHIHLSDAQTFMFESKEYPELSKKGAFFQNKVLTQSFIKQLVQYGAKRGVIVYPEIDTPAHTASWNAGYPGVVADIWDYIVSSSMRYGENVLALNPANEKTFSIIDALMKEMGEVFGNDYVHFGGDEVWTGAWSKAKEYPAILEWMNKKGINTLKELEAYFNKYAQEQIIKNGKTPVCWEEVYQKGSADKKTIIQVWNNVNLLKEAATAGYKVILSAGYYLDMQMPLCSDYVADSCTNPNHMWVWTNRDMYRNDPIKELDYATKQNVLGGEACSWDESVDEQNFFDRVFQRFSAVAERFWSSEDITDPESHEVRANYVRCLGLRRNFLKGTGPLYHSYCQLPEDI</sequence>
<proteinExistence type="inferred from homology"/>
<comment type="catalytic activity">
    <reaction evidence="1 6">
        <text>Hydrolysis of terminal non-reducing N-acetyl-D-hexosamine residues in N-acetyl-beta-D-hexosaminides.</text>
        <dbReference type="EC" id="3.2.1.52"/>
    </reaction>
</comment>
<dbReference type="GO" id="GO:0005764">
    <property type="term" value="C:lysosome"/>
    <property type="evidence" value="ECO:0007669"/>
    <property type="project" value="TreeGrafter"/>
</dbReference>
<evidence type="ECO:0000256" key="1">
    <source>
        <dbReference type="ARBA" id="ARBA00001231"/>
    </source>
</evidence>
<evidence type="ECO:0000256" key="7">
    <source>
        <dbReference type="PIRSR" id="PIRSR001093-1"/>
    </source>
</evidence>
<evidence type="ECO:0000256" key="2">
    <source>
        <dbReference type="ARBA" id="ARBA00006285"/>
    </source>
</evidence>
<dbReference type="GO" id="GO:0030203">
    <property type="term" value="P:glycosaminoglycan metabolic process"/>
    <property type="evidence" value="ECO:0007669"/>
    <property type="project" value="TreeGrafter"/>
</dbReference>
<dbReference type="EC" id="3.2.1.52" evidence="6"/>
<evidence type="ECO:0000259" key="9">
    <source>
        <dbReference type="Pfam" id="PF14845"/>
    </source>
</evidence>
<evidence type="ECO:0000256" key="3">
    <source>
        <dbReference type="ARBA" id="ARBA00022801"/>
    </source>
</evidence>
<dbReference type="VEuPathDB" id="AmoebaDB:EHI_007330"/>
<evidence type="ECO:0000256" key="5">
    <source>
        <dbReference type="ARBA" id="ARBA00023295"/>
    </source>
</evidence>
<dbReference type="VEuPathDB" id="AmoebaDB:EHI7A_122380"/>
<dbReference type="AlphaFoldDB" id="A0A5K1V868"/>
<dbReference type="PIRSF" id="PIRSF001093">
    <property type="entry name" value="B-hxosamndse_ab_euk"/>
    <property type="match status" value="1"/>
</dbReference>
<dbReference type="InterPro" id="IPR017853">
    <property type="entry name" value="GH"/>
</dbReference>
<accession>A0A5K1V868</accession>
<dbReference type="VEuPathDB" id="AmoebaDB:EHI5A_038640"/>
<name>A0A5K1V868_ENTHI</name>
<keyword evidence="4" id="KW-0325">Glycoprotein</keyword>
<dbReference type="SUPFAM" id="SSF51445">
    <property type="entry name" value="(Trans)glycosidases"/>
    <property type="match status" value="1"/>
</dbReference>
<dbReference type="PANTHER" id="PTHR22600:SF21">
    <property type="entry name" value="BETA-HEXOSAMINIDASE A"/>
    <property type="match status" value="1"/>
</dbReference>
<dbReference type="Gene3D" id="3.30.379.10">
    <property type="entry name" value="Chitobiase/beta-hexosaminidase domain 2-like"/>
    <property type="match status" value="1"/>
</dbReference>
<comment type="similarity">
    <text evidence="2 6">Belongs to the glycosyl hydrolase 20 family.</text>
</comment>
<dbReference type="SUPFAM" id="SSF55545">
    <property type="entry name" value="beta-N-acetylhexosaminidase-like domain"/>
    <property type="match status" value="1"/>
</dbReference>
<dbReference type="GO" id="GO:0016020">
    <property type="term" value="C:membrane"/>
    <property type="evidence" value="ECO:0007669"/>
    <property type="project" value="TreeGrafter"/>
</dbReference>
<comment type="caution">
    <text evidence="10">The sequence shown here is derived from an EMBL/GenBank/DDBJ whole genome shotgun (WGS) entry which is preliminary data.</text>
</comment>
<feature type="active site" description="Proton donor" evidence="7">
    <location>
        <position position="347"/>
    </location>
</feature>
<evidence type="ECO:0000313" key="10">
    <source>
        <dbReference type="EMBL" id="GAT97430.1"/>
    </source>
</evidence>
<evidence type="ECO:0000313" key="11">
    <source>
        <dbReference type="Proteomes" id="UP000078387"/>
    </source>
</evidence>
<evidence type="ECO:0000256" key="6">
    <source>
        <dbReference type="PIRNR" id="PIRNR001093"/>
    </source>
</evidence>
<dbReference type="InterPro" id="IPR029019">
    <property type="entry name" value="HEX_eukaryotic_N"/>
</dbReference>
<gene>
    <name evidence="10" type="ORF">CL6EHI_007330</name>
</gene>
<dbReference type="InterPro" id="IPR015883">
    <property type="entry name" value="Glyco_hydro_20_cat"/>
</dbReference>
<dbReference type="GO" id="GO:0005975">
    <property type="term" value="P:carbohydrate metabolic process"/>
    <property type="evidence" value="ECO:0007669"/>
    <property type="project" value="InterPro"/>
</dbReference>
<dbReference type="GO" id="GO:0004563">
    <property type="term" value="F:beta-N-acetylhexosaminidase activity"/>
    <property type="evidence" value="ECO:0007669"/>
    <property type="project" value="UniProtKB-EC"/>
</dbReference>
<evidence type="ECO:0000256" key="4">
    <source>
        <dbReference type="ARBA" id="ARBA00023180"/>
    </source>
</evidence>
<dbReference type="Pfam" id="PF00728">
    <property type="entry name" value="Glyco_hydro_20"/>
    <property type="match status" value="1"/>
</dbReference>
<dbReference type="VEuPathDB" id="AmoebaDB:EHI8A_195650"/>
<dbReference type="SMR" id="A0A5K1V868"/>
<dbReference type="InterPro" id="IPR025705">
    <property type="entry name" value="Beta_hexosaminidase_sua/sub"/>
</dbReference>
<reference evidence="10 11" key="1">
    <citation type="submission" date="2016-05" db="EMBL/GenBank/DDBJ databases">
        <title>First whole genome sequencing of Entamoeba histolytica HM1:IMSS-clone-6.</title>
        <authorList>
            <person name="Mukherjee Avik.K."/>
            <person name="Izumyama S."/>
            <person name="Nakada-Tsukui K."/>
            <person name="Nozaki T."/>
        </authorList>
    </citation>
    <scope>NUCLEOTIDE SEQUENCE [LARGE SCALE GENOMIC DNA]</scope>
    <source>
        <strain evidence="10 11">HM1:IMSS clone 6</strain>
    </source>
</reference>
<feature type="domain" description="Glycoside hydrolase family 20 catalytic" evidence="8">
    <location>
        <begin position="188"/>
        <end position="522"/>
    </location>
</feature>
<dbReference type="PANTHER" id="PTHR22600">
    <property type="entry name" value="BETA-HEXOSAMINIDASE"/>
    <property type="match status" value="1"/>
</dbReference>
<dbReference type="Proteomes" id="UP000078387">
    <property type="component" value="Unassembled WGS sequence"/>
</dbReference>
<feature type="domain" description="Beta-hexosaminidase eukaryotic type N-terminal" evidence="9">
    <location>
        <begin position="25"/>
        <end position="164"/>
    </location>
</feature>
<evidence type="ECO:0000259" key="8">
    <source>
        <dbReference type="Pfam" id="PF00728"/>
    </source>
</evidence>
<dbReference type="Gene3D" id="3.20.20.80">
    <property type="entry name" value="Glycosidases"/>
    <property type="match status" value="1"/>
</dbReference>
<organism evidence="10 11">
    <name type="scientific">Entamoeba histolytica</name>
    <dbReference type="NCBI Taxonomy" id="5759"/>
    <lineage>
        <taxon>Eukaryota</taxon>
        <taxon>Amoebozoa</taxon>
        <taxon>Evosea</taxon>
        <taxon>Archamoebae</taxon>
        <taxon>Mastigamoebida</taxon>
        <taxon>Entamoebidae</taxon>
        <taxon>Entamoeba</taxon>
    </lineage>
</organism>